<dbReference type="Gene3D" id="1.10.3720.10">
    <property type="entry name" value="MetI-like"/>
    <property type="match status" value="1"/>
</dbReference>
<evidence type="ECO:0000313" key="9">
    <source>
        <dbReference type="EMBL" id="GAA2722184.1"/>
    </source>
</evidence>
<sequence length="265" mass="28381">MIWKRTLATLSSTLMSAGVSLALVLGAWLAFIEYFSVNPMVVRSPLDVWAYLFTQEEAAAHRSLVWEGLRITLVDAGFGLVAGLVAATVVAMLFVLSTAAEQAFLPVAMIMRSVPLVAMTPVITLIFGRELLATTVICGIVVFFPALVNIVLGLRSASPQSVDLVRAYGGGTWTALRKVLIPSALPSFFTSARISAPGAIVGAMLAEWLATGKGLGYRMLQDVSTFESDDLWTSVVVITLASLLIYSLIGIVENIVLARFGRVQN</sequence>
<evidence type="ECO:0000256" key="7">
    <source>
        <dbReference type="RuleBase" id="RU363032"/>
    </source>
</evidence>
<evidence type="ECO:0000313" key="10">
    <source>
        <dbReference type="Proteomes" id="UP001501842"/>
    </source>
</evidence>
<feature type="transmembrane region" description="Helical" evidence="7">
    <location>
        <begin position="231"/>
        <end position="252"/>
    </location>
</feature>
<evidence type="ECO:0000256" key="3">
    <source>
        <dbReference type="ARBA" id="ARBA00022475"/>
    </source>
</evidence>
<feature type="domain" description="ABC transmembrane type-1" evidence="8">
    <location>
        <begin position="65"/>
        <end position="253"/>
    </location>
</feature>
<comment type="similarity">
    <text evidence="7">Belongs to the binding-protein-dependent transport system permease family.</text>
</comment>
<keyword evidence="6 7" id="KW-0472">Membrane</keyword>
<evidence type="ECO:0000256" key="5">
    <source>
        <dbReference type="ARBA" id="ARBA00022989"/>
    </source>
</evidence>
<evidence type="ECO:0000256" key="1">
    <source>
        <dbReference type="ARBA" id="ARBA00004651"/>
    </source>
</evidence>
<evidence type="ECO:0000256" key="6">
    <source>
        <dbReference type="ARBA" id="ARBA00023136"/>
    </source>
</evidence>
<keyword evidence="10" id="KW-1185">Reference proteome</keyword>
<dbReference type="PANTHER" id="PTHR30151:SF0">
    <property type="entry name" value="ABC TRANSPORTER PERMEASE PROTEIN MJ0413-RELATED"/>
    <property type="match status" value="1"/>
</dbReference>
<evidence type="ECO:0000259" key="8">
    <source>
        <dbReference type="PROSITE" id="PS50928"/>
    </source>
</evidence>
<feature type="transmembrane region" description="Helical" evidence="7">
    <location>
        <begin position="7"/>
        <end position="31"/>
    </location>
</feature>
<dbReference type="InterPro" id="IPR000515">
    <property type="entry name" value="MetI-like"/>
</dbReference>
<keyword evidence="5 7" id="KW-1133">Transmembrane helix</keyword>
<keyword evidence="4 7" id="KW-0812">Transmembrane</keyword>
<name>A0ABN3U017_9ACTN</name>
<keyword evidence="2 7" id="KW-0813">Transport</keyword>
<dbReference type="Proteomes" id="UP001501842">
    <property type="component" value="Unassembled WGS sequence"/>
</dbReference>
<proteinExistence type="inferred from homology"/>
<protein>
    <submittedName>
        <fullName evidence="9">ABC transporter permease</fullName>
    </submittedName>
</protein>
<dbReference type="InterPro" id="IPR035906">
    <property type="entry name" value="MetI-like_sf"/>
</dbReference>
<comment type="caution">
    <text evidence="9">The sequence shown here is derived from an EMBL/GenBank/DDBJ whole genome shotgun (WGS) entry which is preliminary data.</text>
</comment>
<dbReference type="RefSeq" id="WP_344449388.1">
    <property type="nucleotide sequence ID" value="NZ_BAAATZ010000006.1"/>
</dbReference>
<reference evidence="9 10" key="1">
    <citation type="journal article" date="2019" name="Int. J. Syst. Evol. Microbiol.">
        <title>The Global Catalogue of Microorganisms (GCM) 10K type strain sequencing project: providing services to taxonomists for standard genome sequencing and annotation.</title>
        <authorList>
            <consortium name="The Broad Institute Genomics Platform"/>
            <consortium name="The Broad Institute Genome Sequencing Center for Infectious Disease"/>
            <person name="Wu L."/>
            <person name="Ma J."/>
        </authorList>
    </citation>
    <scope>NUCLEOTIDE SEQUENCE [LARGE SCALE GENOMIC DNA]</scope>
    <source>
        <strain evidence="9 10">JCM 8201</strain>
    </source>
</reference>
<dbReference type="PANTHER" id="PTHR30151">
    <property type="entry name" value="ALKANE SULFONATE ABC TRANSPORTER-RELATED, MEMBRANE SUBUNIT"/>
    <property type="match status" value="1"/>
</dbReference>
<feature type="transmembrane region" description="Helical" evidence="7">
    <location>
        <begin position="194"/>
        <end position="211"/>
    </location>
</feature>
<dbReference type="CDD" id="cd06261">
    <property type="entry name" value="TM_PBP2"/>
    <property type="match status" value="1"/>
</dbReference>
<dbReference type="Pfam" id="PF00528">
    <property type="entry name" value="BPD_transp_1"/>
    <property type="match status" value="1"/>
</dbReference>
<evidence type="ECO:0000256" key="4">
    <source>
        <dbReference type="ARBA" id="ARBA00022692"/>
    </source>
</evidence>
<organism evidence="9 10">
    <name type="scientific">Actinocorallia aurantiaca</name>
    <dbReference type="NCBI Taxonomy" id="46204"/>
    <lineage>
        <taxon>Bacteria</taxon>
        <taxon>Bacillati</taxon>
        <taxon>Actinomycetota</taxon>
        <taxon>Actinomycetes</taxon>
        <taxon>Streptosporangiales</taxon>
        <taxon>Thermomonosporaceae</taxon>
        <taxon>Actinocorallia</taxon>
    </lineage>
</organism>
<comment type="subcellular location">
    <subcellularLocation>
        <location evidence="1 7">Cell membrane</location>
        <topology evidence="1 7">Multi-pass membrane protein</topology>
    </subcellularLocation>
</comment>
<feature type="transmembrane region" description="Helical" evidence="7">
    <location>
        <begin position="133"/>
        <end position="154"/>
    </location>
</feature>
<dbReference type="EMBL" id="BAAATZ010000006">
    <property type="protein sequence ID" value="GAA2722184.1"/>
    <property type="molecule type" value="Genomic_DNA"/>
</dbReference>
<keyword evidence="3" id="KW-1003">Cell membrane</keyword>
<evidence type="ECO:0000256" key="2">
    <source>
        <dbReference type="ARBA" id="ARBA00022448"/>
    </source>
</evidence>
<feature type="transmembrane region" description="Helical" evidence="7">
    <location>
        <begin position="76"/>
        <end position="96"/>
    </location>
</feature>
<gene>
    <name evidence="9" type="ORF">GCM10010439_14110</name>
</gene>
<dbReference type="PROSITE" id="PS50928">
    <property type="entry name" value="ABC_TM1"/>
    <property type="match status" value="1"/>
</dbReference>
<accession>A0ABN3U017</accession>
<feature type="transmembrane region" description="Helical" evidence="7">
    <location>
        <begin position="103"/>
        <end position="127"/>
    </location>
</feature>
<dbReference type="SUPFAM" id="SSF161098">
    <property type="entry name" value="MetI-like"/>
    <property type="match status" value="1"/>
</dbReference>